<name>A0A183E310_9BILA</name>
<reference evidence="1 2" key="2">
    <citation type="submission" date="2018-11" db="EMBL/GenBank/DDBJ databases">
        <authorList>
            <consortium name="Pathogen Informatics"/>
        </authorList>
    </citation>
    <scope>NUCLEOTIDE SEQUENCE [LARGE SCALE GENOMIC DNA]</scope>
</reference>
<dbReference type="WBParaSite" id="GPUH_0001537101-mRNA-1">
    <property type="protein sequence ID" value="GPUH_0001537101-mRNA-1"/>
    <property type="gene ID" value="GPUH_0001537101"/>
</dbReference>
<reference evidence="3" key="1">
    <citation type="submission" date="2016-06" db="UniProtKB">
        <authorList>
            <consortium name="WormBaseParasite"/>
        </authorList>
    </citation>
    <scope>IDENTIFICATION</scope>
</reference>
<evidence type="ECO:0000313" key="2">
    <source>
        <dbReference type="Proteomes" id="UP000271098"/>
    </source>
</evidence>
<dbReference type="AlphaFoldDB" id="A0A183E310"/>
<dbReference type="Proteomes" id="UP000271098">
    <property type="component" value="Unassembled WGS sequence"/>
</dbReference>
<organism evidence="3">
    <name type="scientific">Gongylonema pulchrum</name>
    <dbReference type="NCBI Taxonomy" id="637853"/>
    <lineage>
        <taxon>Eukaryota</taxon>
        <taxon>Metazoa</taxon>
        <taxon>Ecdysozoa</taxon>
        <taxon>Nematoda</taxon>
        <taxon>Chromadorea</taxon>
        <taxon>Rhabditida</taxon>
        <taxon>Spirurina</taxon>
        <taxon>Spiruromorpha</taxon>
        <taxon>Spiruroidea</taxon>
        <taxon>Gongylonematidae</taxon>
        <taxon>Gongylonema</taxon>
    </lineage>
</organism>
<sequence>MFAAGGVELQAGSVDITGDFSKVGAINSEDVIDISKEMKTSTGILTMKPWTDWSKKTNFINTGTSLHVIRWAAGLNRALAATTATDKVPINGMQRDIAAMDRWTRNAEHTDCQRS</sequence>
<protein>
    <submittedName>
        <fullName evidence="3">Phage major capsid protein</fullName>
    </submittedName>
</protein>
<dbReference type="EMBL" id="UYRT01082328">
    <property type="protein sequence ID" value="VDN25839.1"/>
    <property type="molecule type" value="Genomic_DNA"/>
</dbReference>
<proteinExistence type="predicted"/>
<evidence type="ECO:0000313" key="3">
    <source>
        <dbReference type="WBParaSite" id="GPUH_0001537101-mRNA-1"/>
    </source>
</evidence>
<accession>A0A183E310</accession>
<keyword evidence="2" id="KW-1185">Reference proteome</keyword>
<gene>
    <name evidence="1" type="ORF">GPUH_LOCUS15351</name>
</gene>
<evidence type="ECO:0000313" key="1">
    <source>
        <dbReference type="EMBL" id="VDN25839.1"/>
    </source>
</evidence>